<dbReference type="GO" id="GO:0016829">
    <property type="term" value="F:lyase activity"/>
    <property type="evidence" value="ECO:0007669"/>
    <property type="project" value="UniProtKB-KW"/>
</dbReference>
<dbReference type="InterPro" id="IPR010996">
    <property type="entry name" value="HHH_MUS81"/>
</dbReference>
<name>A0A1W0XEU7_HYPEX</name>
<evidence type="ECO:0000256" key="16">
    <source>
        <dbReference type="RuleBase" id="RU366014"/>
    </source>
</evidence>
<dbReference type="GO" id="GO:0003887">
    <property type="term" value="F:DNA-directed DNA polymerase activity"/>
    <property type="evidence" value="ECO:0007669"/>
    <property type="project" value="UniProtKB-UniRule"/>
</dbReference>
<protein>
    <recommendedName>
        <fullName evidence="16">DNA polymerase</fullName>
        <ecNumber evidence="16">2.7.7.7</ecNumber>
    </recommendedName>
</protein>
<dbReference type="GO" id="GO:0006260">
    <property type="term" value="P:DNA replication"/>
    <property type="evidence" value="ECO:0007669"/>
    <property type="project" value="UniProtKB-KW"/>
</dbReference>
<evidence type="ECO:0000313" key="20">
    <source>
        <dbReference type="Proteomes" id="UP000192578"/>
    </source>
</evidence>
<evidence type="ECO:0000256" key="5">
    <source>
        <dbReference type="ARBA" id="ARBA00022679"/>
    </source>
</evidence>
<dbReference type="InterPro" id="IPR043519">
    <property type="entry name" value="NT_sf"/>
</dbReference>
<dbReference type="SUPFAM" id="SSF47802">
    <property type="entry name" value="DNA polymerase beta, N-terminal domain-like"/>
    <property type="match status" value="1"/>
</dbReference>
<comment type="cofactor">
    <cofactor evidence="1">
        <name>Mn(2+)</name>
        <dbReference type="ChEBI" id="CHEBI:29035"/>
    </cofactor>
</comment>
<dbReference type="Gene3D" id="3.30.460.10">
    <property type="entry name" value="Beta Polymerase, domain 2"/>
    <property type="match status" value="1"/>
</dbReference>
<keyword evidence="6 16" id="KW-0548">Nucleotidyltransferase</keyword>
<dbReference type="PRINTS" id="PR00869">
    <property type="entry name" value="DNAPOLX"/>
</dbReference>
<evidence type="ECO:0000256" key="10">
    <source>
        <dbReference type="ARBA" id="ARBA00022932"/>
    </source>
</evidence>
<proteinExistence type="inferred from homology"/>
<dbReference type="InterPro" id="IPR022312">
    <property type="entry name" value="DNA_pol_X"/>
</dbReference>
<dbReference type="InterPro" id="IPR036420">
    <property type="entry name" value="BRCT_dom_sf"/>
</dbReference>
<dbReference type="OrthoDB" id="205514at2759"/>
<dbReference type="EMBL" id="MTYJ01000001">
    <property type="protein sequence ID" value="OQV26010.1"/>
    <property type="molecule type" value="Genomic_DNA"/>
</dbReference>
<dbReference type="GO" id="GO:0003677">
    <property type="term" value="F:DNA binding"/>
    <property type="evidence" value="ECO:0007669"/>
    <property type="project" value="UniProtKB-UniRule"/>
</dbReference>
<dbReference type="EC" id="2.7.7.7" evidence="16"/>
<dbReference type="PANTHER" id="PTHR11276:SF28">
    <property type="entry name" value="DNA POLYMERASE LAMBDA"/>
    <property type="match status" value="1"/>
</dbReference>
<comment type="caution">
    <text evidence="19">The sequence shown here is derived from an EMBL/GenBank/DDBJ whole genome shotgun (WGS) entry which is preliminary data.</text>
</comment>
<keyword evidence="20" id="KW-1185">Reference proteome</keyword>
<evidence type="ECO:0000256" key="9">
    <source>
        <dbReference type="ARBA" id="ARBA00022763"/>
    </source>
</evidence>
<evidence type="ECO:0000256" key="1">
    <source>
        <dbReference type="ARBA" id="ARBA00001936"/>
    </source>
</evidence>
<keyword evidence="10 16" id="KW-0239">DNA-directed DNA polymerase</keyword>
<feature type="region of interest" description="Disordered" evidence="17">
    <location>
        <begin position="201"/>
        <end position="286"/>
    </location>
</feature>
<dbReference type="FunFam" id="3.30.460.10:FF:000020">
    <property type="entry name" value="DNA polymerase lambda"/>
    <property type="match status" value="1"/>
</dbReference>
<dbReference type="InterPro" id="IPR002054">
    <property type="entry name" value="DNA-dir_DNA_pol_X"/>
</dbReference>
<evidence type="ECO:0000256" key="12">
    <source>
        <dbReference type="ARBA" id="ARBA00023204"/>
    </source>
</evidence>
<keyword evidence="7" id="KW-0235">DNA replication</keyword>
<keyword evidence="9 16" id="KW-0227">DNA damage</keyword>
<dbReference type="InterPro" id="IPR019843">
    <property type="entry name" value="DNA_pol-X_BS"/>
</dbReference>
<dbReference type="InterPro" id="IPR029398">
    <property type="entry name" value="PolB_thumb"/>
</dbReference>
<keyword evidence="14 16" id="KW-0539">Nucleus</keyword>
<comment type="catalytic activity">
    <reaction evidence="15 16">
        <text>DNA(n) + a 2'-deoxyribonucleoside 5'-triphosphate = DNA(n+1) + diphosphate</text>
        <dbReference type="Rhea" id="RHEA:22508"/>
        <dbReference type="Rhea" id="RHEA-COMP:17339"/>
        <dbReference type="Rhea" id="RHEA-COMP:17340"/>
        <dbReference type="ChEBI" id="CHEBI:33019"/>
        <dbReference type="ChEBI" id="CHEBI:61560"/>
        <dbReference type="ChEBI" id="CHEBI:173112"/>
        <dbReference type="EC" id="2.7.7.7"/>
    </reaction>
</comment>
<evidence type="ECO:0000259" key="18">
    <source>
        <dbReference type="PROSITE" id="PS50172"/>
    </source>
</evidence>
<dbReference type="Pfam" id="PF10391">
    <property type="entry name" value="DNA_pol_lambd_f"/>
    <property type="match status" value="1"/>
</dbReference>
<dbReference type="FunFam" id="1.10.150.110:FF:000005">
    <property type="entry name" value="DNA polymerase POL4"/>
    <property type="match status" value="1"/>
</dbReference>
<keyword evidence="12 16" id="KW-0234">DNA repair</keyword>
<feature type="region of interest" description="Disordered" evidence="17">
    <location>
        <begin position="26"/>
        <end position="52"/>
    </location>
</feature>
<feature type="domain" description="BRCT" evidence="18">
    <location>
        <begin position="59"/>
        <end position="174"/>
    </location>
</feature>
<evidence type="ECO:0000256" key="2">
    <source>
        <dbReference type="ARBA" id="ARBA00004123"/>
    </source>
</evidence>
<evidence type="ECO:0000256" key="11">
    <source>
        <dbReference type="ARBA" id="ARBA00023125"/>
    </source>
</evidence>
<dbReference type="Gene3D" id="1.10.150.20">
    <property type="entry name" value="5' to 3' exonuclease, C-terminal subdomain"/>
    <property type="match status" value="1"/>
</dbReference>
<dbReference type="SUPFAM" id="SSF81585">
    <property type="entry name" value="PsbU/PolX domain-like"/>
    <property type="match status" value="1"/>
</dbReference>
<dbReference type="Pfam" id="PF14791">
    <property type="entry name" value="DNA_pol_B_thumb"/>
    <property type="match status" value="1"/>
</dbReference>
<comment type="subcellular location">
    <subcellularLocation>
        <location evidence="2 16">Nucleus</location>
    </subcellularLocation>
</comment>
<dbReference type="PROSITE" id="PS00522">
    <property type="entry name" value="DNA_POLYMERASE_X"/>
    <property type="match status" value="1"/>
</dbReference>
<dbReference type="InterPro" id="IPR002008">
    <property type="entry name" value="DNA_pol_X_beta-like"/>
</dbReference>
<dbReference type="AlphaFoldDB" id="A0A1W0XEU7"/>
<dbReference type="Gene3D" id="3.30.210.10">
    <property type="entry name" value="DNA polymerase, thumb domain"/>
    <property type="match status" value="1"/>
</dbReference>
<keyword evidence="13" id="KW-0456">Lyase</keyword>
<evidence type="ECO:0000256" key="13">
    <source>
        <dbReference type="ARBA" id="ARBA00023239"/>
    </source>
</evidence>
<dbReference type="InterPro" id="IPR001357">
    <property type="entry name" value="BRCT_dom"/>
</dbReference>
<evidence type="ECO:0000256" key="14">
    <source>
        <dbReference type="ARBA" id="ARBA00023242"/>
    </source>
</evidence>
<dbReference type="PRINTS" id="PR00870">
    <property type="entry name" value="DNAPOLXBETA"/>
</dbReference>
<comment type="function">
    <text evidence="16">DNA polymerase that functions in several pathways of DNA repair. Involved in base excision repair (BER) responsible for repair of lesions that give rise to abasic (AP) sites in DNA. Also contributes to DNA double-strand break repair by non-homologous end joining and homologous recombination. Has both template-dependent and template-independent (terminal transferase) DNA polymerase activities. Has also a 5'-deoxyribose-5-phosphate lyase (dRP lyase) activity.</text>
</comment>
<evidence type="ECO:0000256" key="3">
    <source>
        <dbReference type="ARBA" id="ARBA00008323"/>
    </source>
</evidence>
<organism evidence="19 20">
    <name type="scientific">Hypsibius exemplaris</name>
    <name type="common">Freshwater tardigrade</name>
    <dbReference type="NCBI Taxonomy" id="2072580"/>
    <lineage>
        <taxon>Eukaryota</taxon>
        <taxon>Metazoa</taxon>
        <taxon>Ecdysozoa</taxon>
        <taxon>Tardigrada</taxon>
        <taxon>Eutardigrada</taxon>
        <taxon>Parachela</taxon>
        <taxon>Hypsibioidea</taxon>
        <taxon>Hypsibiidae</taxon>
        <taxon>Hypsibius</taxon>
    </lineage>
</organism>
<dbReference type="SMART" id="SM00483">
    <property type="entry name" value="POLXc"/>
    <property type="match status" value="1"/>
</dbReference>
<dbReference type="Pfam" id="PF14792">
    <property type="entry name" value="DNA_pol_B_palm"/>
    <property type="match status" value="1"/>
</dbReference>
<dbReference type="InterPro" id="IPR028207">
    <property type="entry name" value="DNA_pol_B_palm_palm"/>
</dbReference>
<dbReference type="Gene3D" id="3.40.50.10190">
    <property type="entry name" value="BRCT domain"/>
    <property type="match status" value="1"/>
</dbReference>
<dbReference type="InterPro" id="IPR018944">
    <property type="entry name" value="DNA_pol_lambd_fingers_domain"/>
</dbReference>
<accession>A0A1W0XEU7</accession>
<sequence>MMPPALAKARTSRAIPTVDLNLLNKDNHKFTPPFKGRKSPKKSPADAQQAKKARSCTEVKKDLFKGKSVYFVPLELPKARRDLFTQRVQENGATVWKELVIGRSGEEGEGRKYPDYVIVDDHVGLDCLCRALDKDYPVSKNLLSLFKSSEVMRAKWLSLCLSKKELQDKTADKLNDFLKSWTLAAAQADANAIQNGEGSSLWQTFPISQGNSPDRSESYHSDDDHKSNASNPSDGDGEDVTDNTRNDTLTEDHDTSGDGGHAANNLQKNNFFLSPAGSNKKGGPNQHIIDQLEEMMTNYRNMGDEFRTYAYVRAISAIRKYPNPILDSEQIKDIKNVGPRIAKHIMEIIETGHYEQNTEAAKSEDTAAMKLFVNIHGVGTKTARKWVQMGLRTLEDVKSKIALTPEQTVGLKYYEEFQQKMSRKEVEEIAGTVQRAVNSIKAGFVFEICGSYRRGREHCGDVDLLMTHPDGRVIHESILEPLLTQLHKSRFLTDDLFLVDGPHKKYFGVCRLPHEGAKHRRLDIIIPPYSEWATCVLGWSGSMYFVRSMRDYAHKKGMSLSNHSLRKSVVRVKGETVHAGERLETPTEESIFQALGLPYLRPEERDH</sequence>
<dbReference type="InterPro" id="IPR037160">
    <property type="entry name" value="DNA_Pol_thumb_sf"/>
</dbReference>
<feature type="compositionally biased region" description="Basic and acidic residues" evidence="17">
    <location>
        <begin position="242"/>
        <end position="256"/>
    </location>
</feature>
<feature type="compositionally biased region" description="Basic and acidic residues" evidence="17">
    <location>
        <begin position="214"/>
        <end position="227"/>
    </location>
</feature>
<dbReference type="Gene3D" id="1.10.150.110">
    <property type="entry name" value="DNA polymerase beta, N-terminal domain-like"/>
    <property type="match status" value="1"/>
</dbReference>
<dbReference type="Proteomes" id="UP000192578">
    <property type="component" value="Unassembled WGS sequence"/>
</dbReference>
<comment type="similarity">
    <text evidence="3 16">Belongs to the DNA polymerase type-X family.</text>
</comment>
<dbReference type="GO" id="GO:0046872">
    <property type="term" value="F:metal ion binding"/>
    <property type="evidence" value="ECO:0007669"/>
    <property type="project" value="UniProtKB-UniRule"/>
</dbReference>
<dbReference type="PANTHER" id="PTHR11276">
    <property type="entry name" value="DNA POLYMERASE TYPE-X FAMILY MEMBER"/>
    <property type="match status" value="1"/>
</dbReference>
<gene>
    <name evidence="19" type="ORF">BV898_00142</name>
</gene>
<dbReference type="InterPro" id="IPR027421">
    <property type="entry name" value="DNA_pol_lamdba_lyase_dom_sf"/>
</dbReference>
<evidence type="ECO:0000256" key="4">
    <source>
        <dbReference type="ARBA" id="ARBA00022634"/>
    </source>
</evidence>
<dbReference type="GO" id="GO:0006303">
    <property type="term" value="P:double-strand break repair via nonhomologous end joining"/>
    <property type="evidence" value="ECO:0007669"/>
    <property type="project" value="TreeGrafter"/>
</dbReference>
<evidence type="ECO:0000256" key="8">
    <source>
        <dbReference type="ARBA" id="ARBA00022723"/>
    </source>
</evidence>
<reference evidence="20" key="1">
    <citation type="submission" date="2017-01" db="EMBL/GenBank/DDBJ databases">
        <title>Comparative genomics of anhydrobiosis in the tardigrade Hypsibius dujardini.</title>
        <authorList>
            <person name="Yoshida Y."/>
            <person name="Koutsovoulos G."/>
            <person name="Laetsch D."/>
            <person name="Stevens L."/>
            <person name="Kumar S."/>
            <person name="Horikawa D."/>
            <person name="Ishino K."/>
            <person name="Komine S."/>
            <person name="Tomita M."/>
            <person name="Blaxter M."/>
            <person name="Arakawa K."/>
        </authorList>
    </citation>
    <scope>NUCLEOTIDE SEQUENCE [LARGE SCALE GENOMIC DNA]</scope>
    <source>
        <strain evidence="20">Z151</strain>
    </source>
</reference>
<evidence type="ECO:0000256" key="17">
    <source>
        <dbReference type="SAM" id="MobiDB-lite"/>
    </source>
</evidence>
<evidence type="ECO:0000256" key="7">
    <source>
        <dbReference type="ARBA" id="ARBA00022705"/>
    </source>
</evidence>
<keyword evidence="5 16" id="KW-0808">Transferase</keyword>
<dbReference type="SUPFAM" id="SSF81301">
    <property type="entry name" value="Nucleotidyltransferase"/>
    <property type="match status" value="1"/>
</dbReference>
<dbReference type="Pfam" id="PF14716">
    <property type="entry name" value="HHH_8"/>
    <property type="match status" value="1"/>
</dbReference>
<keyword evidence="8" id="KW-0479">Metal-binding</keyword>
<dbReference type="FunFam" id="1.10.150.20:FF:000010">
    <property type="entry name" value="DNA polymerase lambda"/>
    <property type="match status" value="1"/>
</dbReference>
<keyword evidence="4" id="KW-0237">DNA synthesis</keyword>
<dbReference type="PROSITE" id="PS50172">
    <property type="entry name" value="BRCT"/>
    <property type="match status" value="1"/>
</dbReference>
<evidence type="ECO:0000256" key="15">
    <source>
        <dbReference type="ARBA" id="ARBA00049244"/>
    </source>
</evidence>
<feature type="compositionally biased region" description="Polar residues" evidence="17">
    <location>
        <begin position="201"/>
        <end position="213"/>
    </location>
</feature>
<evidence type="ECO:0000256" key="6">
    <source>
        <dbReference type="ARBA" id="ARBA00022695"/>
    </source>
</evidence>
<dbReference type="CDD" id="cd00141">
    <property type="entry name" value="NT_POLXc"/>
    <property type="match status" value="1"/>
</dbReference>
<keyword evidence="11" id="KW-0238">DNA-binding</keyword>
<evidence type="ECO:0000313" key="19">
    <source>
        <dbReference type="EMBL" id="OQV26010.1"/>
    </source>
</evidence>
<dbReference type="GO" id="GO:0005634">
    <property type="term" value="C:nucleus"/>
    <property type="evidence" value="ECO:0007669"/>
    <property type="project" value="UniProtKB-SubCell"/>
</dbReference>